<evidence type="ECO:0000256" key="3">
    <source>
        <dbReference type="ARBA" id="ARBA00023125"/>
    </source>
</evidence>
<evidence type="ECO:0000256" key="4">
    <source>
        <dbReference type="RuleBase" id="RU003939"/>
    </source>
</evidence>
<evidence type="ECO:0000313" key="7">
    <source>
        <dbReference type="Proteomes" id="UP000652681"/>
    </source>
</evidence>
<comment type="caution">
    <text evidence="6">The sequence shown here is derived from an EMBL/GenBank/DDBJ whole genome shotgun (WGS) entry which is preliminary data.</text>
</comment>
<proteinExistence type="inferred from homology"/>
<dbReference type="GO" id="GO:0003677">
    <property type="term" value="F:DNA binding"/>
    <property type="evidence" value="ECO:0007669"/>
    <property type="project" value="UniProtKB-KW"/>
</dbReference>
<dbReference type="PANTHER" id="PTHR33175">
    <property type="entry name" value="DNA-BINDING PROTEIN HU"/>
    <property type="match status" value="1"/>
</dbReference>
<dbReference type="SUPFAM" id="SSF47729">
    <property type="entry name" value="IHF-like DNA-binding proteins"/>
    <property type="match status" value="1"/>
</dbReference>
<keyword evidence="5" id="KW-0175">Coiled coil</keyword>
<dbReference type="InterPro" id="IPR000119">
    <property type="entry name" value="Hist_DNA-bd"/>
</dbReference>
<accession>A0A8J6PM62</accession>
<keyword evidence="3 6" id="KW-0238">DNA-binding</keyword>
<dbReference type="GO" id="GO:0030261">
    <property type="term" value="P:chromosome condensation"/>
    <property type="evidence" value="ECO:0007669"/>
    <property type="project" value="UniProtKB-KW"/>
</dbReference>
<dbReference type="InterPro" id="IPR010992">
    <property type="entry name" value="IHF-like_DNA-bd_dom_sf"/>
</dbReference>
<protein>
    <submittedName>
        <fullName evidence="6">HU family DNA-binding protein</fullName>
    </submittedName>
</protein>
<dbReference type="EMBL" id="JACVEL010000009">
    <property type="protein sequence ID" value="MBC9813365.1"/>
    <property type="molecule type" value="Genomic_DNA"/>
</dbReference>
<dbReference type="AlphaFoldDB" id="A0A8J6PM62"/>
<dbReference type="GO" id="GO:0005829">
    <property type="term" value="C:cytosol"/>
    <property type="evidence" value="ECO:0007669"/>
    <property type="project" value="TreeGrafter"/>
</dbReference>
<feature type="coiled-coil region" evidence="5">
    <location>
        <begin position="11"/>
        <end position="38"/>
    </location>
</feature>
<dbReference type="SMART" id="SM00411">
    <property type="entry name" value="BHL"/>
    <property type="match status" value="1"/>
</dbReference>
<dbReference type="Pfam" id="PF00216">
    <property type="entry name" value="Bac_DNA_binding"/>
    <property type="match status" value="1"/>
</dbReference>
<evidence type="ECO:0000313" key="6">
    <source>
        <dbReference type="EMBL" id="MBC9813365.1"/>
    </source>
</evidence>
<dbReference type="Proteomes" id="UP000652681">
    <property type="component" value="Unassembled WGS sequence"/>
</dbReference>
<dbReference type="CDD" id="cd13831">
    <property type="entry name" value="HU"/>
    <property type="match status" value="1"/>
</dbReference>
<dbReference type="PANTHER" id="PTHR33175:SF3">
    <property type="entry name" value="DNA-BINDING PROTEIN HU-BETA"/>
    <property type="match status" value="1"/>
</dbReference>
<organism evidence="6 7">
    <name type="scientific">Taishania pollutisoli</name>
    <dbReference type="NCBI Taxonomy" id="2766479"/>
    <lineage>
        <taxon>Bacteria</taxon>
        <taxon>Pseudomonadati</taxon>
        <taxon>Bacteroidota</taxon>
        <taxon>Flavobacteriia</taxon>
        <taxon>Flavobacteriales</taxon>
        <taxon>Crocinitomicaceae</taxon>
        <taxon>Taishania</taxon>
    </lineage>
</organism>
<comment type="similarity">
    <text evidence="1 4">Belongs to the bacterial histone-like protein family.</text>
</comment>
<evidence type="ECO:0000256" key="1">
    <source>
        <dbReference type="ARBA" id="ARBA00010529"/>
    </source>
</evidence>
<gene>
    <name evidence="6" type="ORF">H9Y05_12880</name>
</gene>
<keyword evidence="2" id="KW-0226">DNA condensation</keyword>
<dbReference type="RefSeq" id="WP_216714523.1">
    <property type="nucleotide sequence ID" value="NZ_JACVEL010000009.1"/>
</dbReference>
<sequence length="92" mass="10224">MTQQQLIERLAERTQTTKAEAKRNLEALTTIIAEALQNGERIQLPHLGSFEVQESAPRMGRNPRTGEPLQIAAKKKIRFKAGSELAGNVSKK</sequence>
<dbReference type="GO" id="GO:0030527">
    <property type="term" value="F:structural constituent of chromatin"/>
    <property type="evidence" value="ECO:0007669"/>
    <property type="project" value="InterPro"/>
</dbReference>
<reference evidence="6" key="1">
    <citation type="submission" date="2020-09" db="EMBL/GenBank/DDBJ databases">
        <title>Taishania pollutisoli gen. nov., sp. nov., Isolated from Tetrabromobisphenol A-Contaminated Soil.</title>
        <authorList>
            <person name="Chen Q."/>
        </authorList>
    </citation>
    <scope>NUCLEOTIDE SEQUENCE</scope>
    <source>
        <strain evidence="6">CZZ-1</strain>
    </source>
</reference>
<dbReference type="Gene3D" id="4.10.520.10">
    <property type="entry name" value="IHF-like DNA-binding proteins"/>
    <property type="match status" value="1"/>
</dbReference>
<keyword evidence="7" id="KW-1185">Reference proteome</keyword>
<evidence type="ECO:0000256" key="5">
    <source>
        <dbReference type="SAM" id="Coils"/>
    </source>
</evidence>
<dbReference type="PRINTS" id="PR01727">
    <property type="entry name" value="DNABINDINGHU"/>
</dbReference>
<name>A0A8J6PM62_9FLAO</name>
<evidence type="ECO:0000256" key="2">
    <source>
        <dbReference type="ARBA" id="ARBA00023067"/>
    </source>
</evidence>